<dbReference type="AlphaFoldDB" id="A0A1I8AXJ7"/>
<evidence type="ECO:0000259" key="4">
    <source>
        <dbReference type="Pfam" id="PF19037"/>
    </source>
</evidence>
<evidence type="ECO:0000256" key="2">
    <source>
        <dbReference type="RuleBase" id="RU367048"/>
    </source>
</evidence>
<dbReference type="InterPro" id="IPR004353">
    <property type="entry name" value="Mon1"/>
</dbReference>
<dbReference type="Pfam" id="PF19037">
    <property type="entry name" value="Fuz_longin_2"/>
    <property type="match status" value="1"/>
</dbReference>
<dbReference type="WBParaSite" id="MhA1_Contig107.frz3.gene32">
    <property type="protein sequence ID" value="MhA1_Contig107.frz3.gene32"/>
    <property type="gene ID" value="MhA1_Contig107.frz3.gene32"/>
</dbReference>
<dbReference type="OMA" id="QQPFNAK"/>
<evidence type="ECO:0000256" key="1">
    <source>
        <dbReference type="ARBA" id="ARBA00008968"/>
    </source>
</evidence>
<accession>A0A1I8AXJ7</accession>
<dbReference type="Pfam" id="PF19038">
    <property type="entry name" value="Fuz_longin_3"/>
    <property type="match status" value="1"/>
</dbReference>
<feature type="domain" description="FUZ/MON1/HPS1 second Longin" evidence="4">
    <location>
        <begin position="173"/>
        <end position="265"/>
    </location>
</feature>
<dbReference type="PANTHER" id="PTHR13027">
    <property type="entry name" value="SAND PROTEIN-RELATED"/>
    <property type="match status" value="1"/>
</dbReference>
<dbReference type="InterPro" id="IPR043970">
    <property type="entry name" value="FUZ/MON1/HPS1_longin_3"/>
</dbReference>
<evidence type="ECO:0000259" key="5">
    <source>
        <dbReference type="Pfam" id="PF19038"/>
    </source>
</evidence>
<feature type="domain" description="FUZ/MON1/HPS1 first Longin" evidence="3">
    <location>
        <begin position="28"/>
        <end position="141"/>
    </location>
</feature>
<dbReference type="GO" id="GO:0035658">
    <property type="term" value="C:Mon1-Ccz1 complex"/>
    <property type="evidence" value="ECO:0007669"/>
    <property type="project" value="TreeGrafter"/>
</dbReference>
<dbReference type="Pfam" id="PF19036">
    <property type="entry name" value="Fuz_longin_1"/>
    <property type="match status" value="1"/>
</dbReference>
<dbReference type="InterPro" id="IPR043971">
    <property type="entry name" value="FUZ/MON1/HPS1_longin_2"/>
</dbReference>
<feature type="domain" description="FUZ/MON1/HPS1 third Longin" evidence="5">
    <location>
        <begin position="302"/>
        <end position="406"/>
    </location>
</feature>
<sequence length="420" mass="48712">MNYCNNDGSDDEDKQKCLATTSPFDGQVLILSESGKPIFYSKGDEDEICSFFGVISIIVQRYHSLGNEDGRDSLLSIQRRDLFFQFLYRSPLILCLVSKQPCNLHIQLDTIYNQIISMFSRKMLREYYQKRGSNFDIRSLFGFRILPLSPTDRDFIVQTMGNIINETCPNVVAFGLLIAHRQLVALVRFKRLNLDAPDFNTIVNLIECHKANMIHSDHQFPFCLPKFDPNQFLYAYISYLWEGTGPCLVLLSITNSDYEKLSQIRPKIEENISSYKYNTRLKSALSNPEGFCLQENIKWAEQLWHFIYKNTSNIQDPTQVCCSTPKKPFISYQELLLLYNGYTKLADLLRKSGGSIKMLFQMLERYVLFAWITTSFELYCTFSPFTNQKKAMEIAERLLHVLRKEEKRVLFSCNPAVLLG</sequence>
<dbReference type="PANTHER" id="PTHR13027:SF7">
    <property type="entry name" value="VACUOLAR FUSION PROTEIN MON1 HOMOLOG"/>
    <property type="match status" value="1"/>
</dbReference>
<evidence type="ECO:0000313" key="6">
    <source>
        <dbReference type="Proteomes" id="UP000095281"/>
    </source>
</evidence>
<dbReference type="PRINTS" id="PR01546">
    <property type="entry name" value="YEAST73DUF"/>
</dbReference>
<evidence type="ECO:0000313" key="7">
    <source>
        <dbReference type="WBParaSite" id="MhA1_Contig107.frz3.gene32"/>
    </source>
</evidence>
<dbReference type="GO" id="GO:0032510">
    <property type="term" value="P:endosome to lysosome transport via multivesicular body sorting pathway"/>
    <property type="evidence" value="ECO:0007669"/>
    <property type="project" value="TreeGrafter"/>
</dbReference>
<proteinExistence type="inferred from homology"/>
<comment type="similarity">
    <text evidence="1 2">Belongs to the MON1/SAND family.</text>
</comment>
<comment type="function">
    <text evidence="2">Plays an important role in membrane trafficking through the secretory apparatus.</text>
</comment>
<dbReference type="Proteomes" id="UP000095281">
    <property type="component" value="Unplaced"/>
</dbReference>
<name>A0A1I8AXJ7_MELHA</name>
<reference evidence="7" key="1">
    <citation type="submission" date="2016-11" db="UniProtKB">
        <authorList>
            <consortium name="WormBaseParasite"/>
        </authorList>
    </citation>
    <scope>IDENTIFICATION</scope>
</reference>
<keyword evidence="6" id="KW-1185">Reference proteome</keyword>
<protein>
    <recommendedName>
        <fullName evidence="2">Vacuolar fusion protein MON1 homolog</fullName>
    </recommendedName>
</protein>
<evidence type="ECO:0000259" key="3">
    <source>
        <dbReference type="Pfam" id="PF19036"/>
    </source>
</evidence>
<dbReference type="InterPro" id="IPR043972">
    <property type="entry name" value="FUZ/MON1/HPS1_longin_1"/>
</dbReference>
<organism evidence="6 7">
    <name type="scientific">Meloidogyne hapla</name>
    <name type="common">Root-knot nematode worm</name>
    <dbReference type="NCBI Taxonomy" id="6305"/>
    <lineage>
        <taxon>Eukaryota</taxon>
        <taxon>Metazoa</taxon>
        <taxon>Ecdysozoa</taxon>
        <taxon>Nematoda</taxon>
        <taxon>Chromadorea</taxon>
        <taxon>Rhabditida</taxon>
        <taxon>Tylenchina</taxon>
        <taxon>Tylenchomorpha</taxon>
        <taxon>Tylenchoidea</taxon>
        <taxon>Meloidogynidae</taxon>
        <taxon>Meloidogyninae</taxon>
        <taxon>Meloidogyne</taxon>
    </lineage>
</organism>
<dbReference type="GO" id="GO:0006623">
    <property type="term" value="P:protein targeting to vacuole"/>
    <property type="evidence" value="ECO:0007669"/>
    <property type="project" value="UniProtKB-UniRule"/>
</dbReference>